<organism evidence="1 2">
    <name type="scientific">Stephania yunnanensis</name>
    <dbReference type="NCBI Taxonomy" id="152371"/>
    <lineage>
        <taxon>Eukaryota</taxon>
        <taxon>Viridiplantae</taxon>
        <taxon>Streptophyta</taxon>
        <taxon>Embryophyta</taxon>
        <taxon>Tracheophyta</taxon>
        <taxon>Spermatophyta</taxon>
        <taxon>Magnoliopsida</taxon>
        <taxon>Ranunculales</taxon>
        <taxon>Menispermaceae</taxon>
        <taxon>Menispermoideae</taxon>
        <taxon>Cissampelideae</taxon>
        <taxon>Stephania</taxon>
    </lineage>
</organism>
<gene>
    <name evidence="1" type="ORF">Syun_017287</name>
</gene>
<accession>A0AAP0J889</accession>
<sequence>MRDRKFEHSTNGGCIIYIDATCCLLSGDTGVGWILNNNSDVVIKAGSFAVGRSPLVEVDEGLAIFSVVLKL</sequence>
<name>A0AAP0J889_9MAGN</name>
<protein>
    <submittedName>
        <fullName evidence="1">Uncharacterized protein</fullName>
    </submittedName>
</protein>
<comment type="caution">
    <text evidence="1">The sequence shown here is derived from an EMBL/GenBank/DDBJ whole genome shotgun (WGS) entry which is preliminary data.</text>
</comment>
<keyword evidence="2" id="KW-1185">Reference proteome</keyword>
<reference evidence="1 2" key="1">
    <citation type="submission" date="2024-01" db="EMBL/GenBank/DDBJ databases">
        <title>Genome assemblies of Stephania.</title>
        <authorList>
            <person name="Yang L."/>
        </authorList>
    </citation>
    <scope>NUCLEOTIDE SEQUENCE [LARGE SCALE GENOMIC DNA]</scope>
    <source>
        <strain evidence="1">YNDBR</strain>
        <tissue evidence="1">Leaf</tissue>
    </source>
</reference>
<proteinExistence type="predicted"/>
<evidence type="ECO:0000313" key="1">
    <source>
        <dbReference type="EMBL" id="KAK9128490.1"/>
    </source>
</evidence>
<dbReference type="EMBL" id="JBBNAF010000007">
    <property type="protein sequence ID" value="KAK9128490.1"/>
    <property type="molecule type" value="Genomic_DNA"/>
</dbReference>
<evidence type="ECO:0000313" key="2">
    <source>
        <dbReference type="Proteomes" id="UP001420932"/>
    </source>
</evidence>
<dbReference type="Proteomes" id="UP001420932">
    <property type="component" value="Unassembled WGS sequence"/>
</dbReference>
<dbReference type="AlphaFoldDB" id="A0AAP0J889"/>